<comment type="cofactor">
    <cofactor evidence="12">
        <name>[2Fe-2S] cluster</name>
        <dbReference type="ChEBI" id="CHEBI:190135"/>
    </cofactor>
</comment>
<dbReference type="GO" id="GO:0008137">
    <property type="term" value="F:NADH dehydrogenase (ubiquinone) activity"/>
    <property type="evidence" value="ECO:0007669"/>
    <property type="project" value="InterPro"/>
</dbReference>
<dbReference type="InterPro" id="IPR019574">
    <property type="entry name" value="NADH_UbQ_OxRdtase_Gsu_4Fe4S-bd"/>
</dbReference>
<dbReference type="AlphaFoldDB" id="A0A4Q1AIZ4"/>
<dbReference type="GO" id="GO:0042773">
    <property type="term" value="P:ATP synthesis coupled electron transport"/>
    <property type="evidence" value="ECO:0007669"/>
    <property type="project" value="InterPro"/>
</dbReference>
<dbReference type="Pfam" id="PF22117">
    <property type="entry name" value="Fer4_Nqo3"/>
    <property type="match status" value="1"/>
</dbReference>
<keyword evidence="9" id="KW-0411">Iron-sulfur</keyword>
<evidence type="ECO:0000256" key="5">
    <source>
        <dbReference type="ARBA" id="ARBA00022714"/>
    </source>
</evidence>
<dbReference type="PROSITE" id="PS51839">
    <property type="entry name" value="4FE4S_HC3"/>
    <property type="match status" value="1"/>
</dbReference>
<dbReference type="EMBL" id="PDKK01000021">
    <property type="protein sequence ID" value="RXK01600.1"/>
    <property type="molecule type" value="Genomic_DNA"/>
</dbReference>
<dbReference type="CDD" id="cd00207">
    <property type="entry name" value="fer2"/>
    <property type="match status" value="1"/>
</dbReference>
<evidence type="ECO:0000259" key="13">
    <source>
        <dbReference type="PROSITE" id="PS51085"/>
    </source>
</evidence>
<dbReference type="SUPFAM" id="SSF54292">
    <property type="entry name" value="2Fe-2S ferredoxin-like"/>
    <property type="match status" value="1"/>
</dbReference>
<keyword evidence="6" id="KW-0479">Metal-binding</keyword>
<dbReference type="PANTHER" id="PTHR43105">
    <property type="entry name" value="RESPIRATORY NITRATE REDUCTASE"/>
    <property type="match status" value="1"/>
</dbReference>
<dbReference type="RefSeq" id="WP_129088377.1">
    <property type="nucleotide sequence ID" value="NZ_CP053836.1"/>
</dbReference>
<evidence type="ECO:0000313" key="18">
    <source>
        <dbReference type="Proteomes" id="UP000289758"/>
    </source>
</evidence>
<evidence type="ECO:0000256" key="10">
    <source>
        <dbReference type="ARBA" id="ARBA00023027"/>
    </source>
</evidence>
<dbReference type="InterPro" id="IPR006963">
    <property type="entry name" value="Mopterin_OxRdtase_4Fe-4S_dom"/>
</dbReference>
<dbReference type="Pfam" id="PF13510">
    <property type="entry name" value="Fer2_4"/>
    <property type="match status" value="1"/>
</dbReference>
<dbReference type="InterPro" id="IPR054351">
    <property type="entry name" value="NADH_UbQ_OxRdtase_ferredoxin"/>
</dbReference>
<keyword evidence="8" id="KW-0408">Iron</keyword>
<feature type="domain" description="4Fe-4S ferredoxin-type" evidence="14">
    <location>
        <begin position="142"/>
        <end position="170"/>
    </location>
</feature>
<evidence type="ECO:0000256" key="2">
    <source>
        <dbReference type="ARBA" id="ARBA00004370"/>
    </source>
</evidence>
<proteinExistence type="inferred from homology"/>
<keyword evidence="7" id="KW-1278">Translocase</keyword>
<keyword evidence="11" id="KW-0472">Membrane</keyword>
<keyword evidence="4" id="KW-0004">4Fe-4S</keyword>
<gene>
    <name evidence="17" type="ORF">CRV07_14825</name>
</gene>
<evidence type="ECO:0000259" key="15">
    <source>
        <dbReference type="PROSITE" id="PS51669"/>
    </source>
</evidence>
<dbReference type="SUPFAM" id="SSF54862">
    <property type="entry name" value="4Fe-4S ferredoxins"/>
    <property type="match status" value="1"/>
</dbReference>
<dbReference type="PROSITE" id="PS51669">
    <property type="entry name" value="4FE4S_MOW_BIS_MGD"/>
    <property type="match status" value="1"/>
</dbReference>
<comment type="similarity">
    <text evidence="3">Belongs to the complex I 75 kDa subunit family.</text>
</comment>
<evidence type="ECO:0000256" key="3">
    <source>
        <dbReference type="ARBA" id="ARBA00005404"/>
    </source>
</evidence>
<dbReference type="SUPFAM" id="SSF53706">
    <property type="entry name" value="Formate dehydrogenase/DMSO reductase, domains 1-3"/>
    <property type="match status" value="1"/>
</dbReference>
<dbReference type="InterPro" id="IPR017896">
    <property type="entry name" value="4Fe4S_Fe-S-bd"/>
</dbReference>
<keyword evidence="5" id="KW-0001">2Fe-2S</keyword>
<dbReference type="InterPro" id="IPR050123">
    <property type="entry name" value="Prok_molybdopt-oxidoreductase"/>
</dbReference>
<dbReference type="GO" id="GO:0016020">
    <property type="term" value="C:membrane"/>
    <property type="evidence" value="ECO:0007669"/>
    <property type="project" value="UniProtKB-SubCell"/>
</dbReference>
<evidence type="ECO:0000256" key="1">
    <source>
        <dbReference type="ARBA" id="ARBA00001966"/>
    </source>
</evidence>
<sequence>MSEVVKFTVDGAEIEAKKGSLLIDSLLDRDIHIPHFCYHQALGKDGNCRMCMVEIEGQKRPQIACDTPVKEGMIVRTKGEKIEKVRREILELELINHPIDCPTCDQAGECKLQDYYMESGFYHSRIEVEQKVTARKRIELGSNVMLDQERCVLCTRCVRFCSDITKTNELGVINRADHSVIGTFPGRPLSNPYAMNVVDLCPVGALTSQDFRFKQRVWFLDSFDAICNGCARGCNIRVDHRKEKYKDDQIFRFKPRVNKEVNGWFICDEGRLSYKNEAENRFEKTLMDGKEALLDNAITKSFKVLTQKDKIVFILDPNLSIEEMQNAKNLASILNADVTGYAPQYIDESFGDDFLRKSDKCANRAAYKELEIDENEENFKKLIEEANTLVILGNNYFDKHLESLDNKKVISFFSHNFETISKSAVAIPVASFYEKSGTYINFEGIKQKVISKIRKDSPKETITSIIEHIKTMIDKGNL</sequence>
<dbReference type="PROSITE" id="PS51379">
    <property type="entry name" value="4FE4S_FER_2"/>
    <property type="match status" value="1"/>
</dbReference>
<evidence type="ECO:0000313" key="17">
    <source>
        <dbReference type="EMBL" id="RXK01600.1"/>
    </source>
</evidence>
<evidence type="ECO:0000256" key="4">
    <source>
        <dbReference type="ARBA" id="ARBA00022485"/>
    </source>
</evidence>
<dbReference type="Proteomes" id="UP000289758">
    <property type="component" value="Unassembled WGS sequence"/>
</dbReference>
<dbReference type="PANTHER" id="PTHR43105:SF13">
    <property type="entry name" value="NADH-UBIQUINONE OXIDOREDUCTASE 75 KDA SUBUNIT, MITOCHONDRIAL"/>
    <property type="match status" value="1"/>
</dbReference>
<evidence type="ECO:0000256" key="8">
    <source>
        <dbReference type="ARBA" id="ARBA00023004"/>
    </source>
</evidence>
<dbReference type="PROSITE" id="PS51085">
    <property type="entry name" value="2FE2S_FER_2"/>
    <property type="match status" value="1"/>
</dbReference>
<dbReference type="InterPro" id="IPR000283">
    <property type="entry name" value="NADH_UbQ_OxRdtase_75kDa_su_CS"/>
</dbReference>
<protein>
    <submittedName>
        <fullName evidence="17">NADH-quinone oxidoreductase subunit G</fullName>
    </submittedName>
</protein>
<dbReference type="Pfam" id="PF10588">
    <property type="entry name" value="NADH-G_4Fe-4S_3"/>
    <property type="match status" value="1"/>
</dbReference>
<keyword evidence="18" id="KW-1185">Reference proteome</keyword>
<keyword evidence="10" id="KW-0520">NAD</keyword>
<feature type="domain" description="2Fe-2S ferredoxin-type" evidence="13">
    <location>
        <begin position="3"/>
        <end position="81"/>
    </location>
</feature>
<dbReference type="GO" id="GO:0046872">
    <property type="term" value="F:metal ion binding"/>
    <property type="evidence" value="ECO:0007669"/>
    <property type="project" value="UniProtKB-KW"/>
</dbReference>
<accession>A0A4Q1AIZ4</accession>
<dbReference type="InterPro" id="IPR036010">
    <property type="entry name" value="2Fe-2S_ferredoxin-like_sf"/>
</dbReference>
<evidence type="ECO:0000259" key="14">
    <source>
        <dbReference type="PROSITE" id="PS51379"/>
    </source>
</evidence>
<dbReference type="Gene3D" id="3.10.20.740">
    <property type="match status" value="1"/>
</dbReference>
<dbReference type="PROSITE" id="PS00643">
    <property type="entry name" value="COMPLEX1_75K_3"/>
    <property type="match status" value="1"/>
</dbReference>
<comment type="cofactor">
    <cofactor evidence="1">
        <name>[4Fe-4S] cluster</name>
        <dbReference type="ChEBI" id="CHEBI:49883"/>
    </cofactor>
</comment>
<dbReference type="GO" id="GO:0051539">
    <property type="term" value="F:4 iron, 4 sulfur cluster binding"/>
    <property type="evidence" value="ECO:0007669"/>
    <property type="project" value="UniProtKB-KW"/>
</dbReference>
<organism evidence="17 18">
    <name type="scientific">Halarcobacter ebronensis</name>
    <dbReference type="NCBI Taxonomy" id="1462615"/>
    <lineage>
        <taxon>Bacteria</taxon>
        <taxon>Pseudomonadati</taxon>
        <taxon>Campylobacterota</taxon>
        <taxon>Epsilonproteobacteria</taxon>
        <taxon>Campylobacterales</taxon>
        <taxon>Arcobacteraceae</taxon>
        <taxon>Halarcobacter</taxon>
    </lineage>
</organism>
<dbReference type="SMART" id="SM00929">
    <property type="entry name" value="NADH-G_4Fe-4S_3"/>
    <property type="match status" value="1"/>
</dbReference>
<dbReference type="InterPro" id="IPR001041">
    <property type="entry name" value="2Fe-2S_ferredoxin-type"/>
</dbReference>
<comment type="subcellular location">
    <subcellularLocation>
        <location evidence="2">Membrane</location>
    </subcellularLocation>
</comment>
<dbReference type="Gene3D" id="3.30.70.20">
    <property type="match status" value="1"/>
</dbReference>
<feature type="domain" description="4Fe-4S His(Cys)3-ligated-type" evidence="16">
    <location>
        <begin position="81"/>
        <end position="120"/>
    </location>
</feature>
<evidence type="ECO:0000256" key="11">
    <source>
        <dbReference type="ARBA" id="ARBA00023136"/>
    </source>
</evidence>
<dbReference type="PROSITE" id="PS00641">
    <property type="entry name" value="COMPLEX1_75K_1"/>
    <property type="match status" value="1"/>
</dbReference>
<dbReference type="GO" id="GO:0051537">
    <property type="term" value="F:2 iron, 2 sulfur cluster binding"/>
    <property type="evidence" value="ECO:0007669"/>
    <property type="project" value="UniProtKB-KW"/>
</dbReference>
<name>A0A4Q1AIZ4_9BACT</name>
<evidence type="ECO:0000259" key="16">
    <source>
        <dbReference type="PROSITE" id="PS51839"/>
    </source>
</evidence>
<comment type="caution">
    <text evidence="17">The sequence shown here is derived from an EMBL/GenBank/DDBJ whole genome shotgun (WGS) entry which is preliminary data.</text>
</comment>
<reference evidence="17 18" key="1">
    <citation type="submission" date="2017-10" db="EMBL/GenBank/DDBJ databases">
        <title>Genomics of the genus Arcobacter.</title>
        <authorList>
            <person name="Perez-Cataluna A."/>
            <person name="Figueras M.J."/>
        </authorList>
    </citation>
    <scope>NUCLEOTIDE SEQUENCE [LARGE SCALE GENOMIC DNA]</scope>
    <source>
        <strain evidence="17 18">CECT 8441</strain>
    </source>
</reference>
<evidence type="ECO:0000256" key="12">
    <source>
        <dbReference type="ARBA" id="ARBA00034078"/>
    </source>
</evidence>
<feature type="domain" description="4Fe-4S Mo/W bis-MGD-type" evidence="15">
    <location>
        <begin position="220"/>
        <end position="281"/>
    </location>
</feature>
<dbReference type="Gene3D" id="2.20.25.90">
    <property type="entry name" value="ADC-like domains"/>
    <property type="match status" value="1"/>
</dbReference>
<evidence type="ECO:0000256" key="9">
    <source>
        <dbReference type="ARBA" id="ARBA00023014"/>
    </source>
</evidence>
<dbReference type="GO" id="GO:0016491">
    <property type="term" value="F:oxidoreductase activity"/>
    <property type="evidence" value="ECO:0007669"/>
    <property type="project" value="InterPro"/>
</dbReference>
<dbReference type="FunFam" id="3.10.20.740:FF:000004">
    <property type="entry name" value="NADH-quinone oxidoreductase"/>
    <property type="match status" value="1"/>
</dbReference>
<evidence type="ECO:0000256" key="6">
    <source>
        <dbReference type="ARBA" id="ARBA00022723"/>
    </source>
</evidence>
<evidence type="ECO:0000256" key="7">
    <source>
        <dbReference type="ARBA" id="ARBA00022967"/>
    </source>
</evidence>
<dbReference type="OrthoDB" id="9816402at2"/>